<dbReference type="InterPro" id="IPR044245">
    <property type="entry name" value="Spartan"/>
</dbReference>
<organism evidence="19 20">
    <name type="scientific">Petromyzon marinus</name>
    <name type="common">Sea lamprey</name>
    <dbReference type="NCBI Taxonomy" id="7757"/>
    <lineage>
        <taxon>Eukaryota</taxon>
        <taxon>Metazoa</taxon>
        <taxon>Chordata</taxon>
        <taxon>Craniata</taxon>
        <taxon>Vertebrata</taxon>
        <taxon>Cyclostomata</taxon>
        <taxon>Hyperoartia</taxon>
        <taxon>Petromyzontiformes</taxon>
        <taxon>Petromyzontidae</taxon>
        <taxon>Petromyzon</taxon>
    </lineage>
</organism>
<keyword evidence="9" id="KW-0378">Hydrolase</keyword>
<dbReference type="PROSITE" id="PS51908">
    <property type="entry name" value="ZF_UBZ4"/>
    <property type="match status" value="1"/>
</dbReference>
<evidence type="ECO:0000256" key="11">
    <source>
        <dbReference type="ARBA" id="ARBA00023049"/>
    </source>
</evidence>
<feature type="compositionally biased region" description="Polar residues" evidence="17">
    <location>
        <begin position="346"/>
        <end position="357"/>
    </location>
</feature>
<dbReference type="SMART" id="SM00734">
    <property type="entry name" value="ZnF_Rad18"/>
    <property type="match status" value="1"/>
</dbReference>
<feature type="compositionally biased region" description="Basic and acidic residues" evidence="17">
    <location>
        <begin position="495"/>
        <end position="505"/>
    </location>
</feature>
<dbReference type="GO" id="GO:0003697">
    <property type="term" value="F:single-stranded DNA binding"/>
    <property type="evidence" value="ECO:0007669"/>
    <property type="project" value="InterPro"/>
</dbReference>
<dbReference type="CTD" id="83932"/>
<dbReference type="RefSeq" id="XP_032819675.1">
    <property type="nucleotide sequence ID" value="XM_032963784.1"/>
</dbReference>
<evidence type="ECO:0000256" key="1">
    <source>
        <dbReference type="ARBA" id="ARBA00004123"/>
    </source>
</evidence>
<dbReference type="Pfam" id="PF10263">
    <property type="entry name" value="SprT-like"/>
    <property type="match status" value="1"/>
</dbReference>
<comment type="subcellular location">
    <subcellularLocation>
        <location evidence="2">Chromosome</location>
    </subcellularLocation>
    <subcellularLocation>
        <location evidence="1">Nucleus</location>
    </subcellularLocation>
</comment>
<evidence type="ECO:0000256" key="9">
    <source>
        <dbReference type="ARBA" id="ARBA00022801"/>
    </source>
</evidence>
<evidence type="ECO:0000256" key="13">
    <source>
        <dbReference type="ARBA" id="ARBA00023242"/>
    </source>
</evidence>
<feature type="region of interest" description="Disordered" evidence="17">
    <location>
        <begin position="313"/>
        <end position="535"/>
    </location>
</feature>
<proteinExistence type="inferred from homology"/>
<evidence type="ECO:0000256" key="4">
    <source>
        <dbReference type="ARBA" id="ARBA00022454"/>
    </source>
</evidence>
<keyword evidence="5" id="KW-0645">Protease</keyword>
<keyword evidence="19" id="KW-1185">Reference proteome</keyword>
<feature type="compositionally biased region" description="Basic and acidic residues" evidence="17">
    <location>
        <begin position="448"/>
        <end position="457"/>
    </location>
</feature>
<dbReference type="GO" id="GO:0031593">
    <property type="term" value="F:polyubiquitin modification-dependent protein binding"/>
    <property type="evidence" value="ECO:0007669"/>
    <property type="project" value="TreeGrafter"/>
</dbReference>
<feature type="compositionally biased region" description="Basic and acidic residues" evidence="17">
    <location>
        <begin position="283"/>
        <end position="298"/>
    </location>
</feature>
<dbReference type="GO" id="GO:0008270">
    <property type="term" value="F:zinc ion binding"/>
    <property type="evidence" value="ECO:0007669"/>
    <property type="project" value="UniProtKB-KW"/>
</dbReference>
<sequence>MDADLAFALQLQNQFDCEAAAEEEERAEGRAKLADDEVGWAGPKHRSLLEALPGDLAPRPGDSERRARPLSIVDSAWELIDPSPNVWALFSQYNEALFWGKLQGVEVKWSKRMTLCAGVCCYEGRGGLCSIKLSEPLLKLRPRKDLVETLLHEMIHALLFVTHNNRDREGHGTEFCKHMHRINKETGTKITIYHSFHDEVDVYRQHWWRCTGPCRLRPPYMGYVKRAMNRAPSPRDFWWDEHQRTCNGSYVKVREPEDKKKAAAGKSGVSAEGEQTQAGGVKGRADNKSPAKDKDGTDIRTFIPFSGNGFLLGGGGGGGRNNGRPHSAVQASSTTTVVKSPVSGRETMTSASQSAVSSFKVPSVFPTGSQPAMGRSSQGKNGYDRGGSMSNMDSWLLKTKESESRSTPDAPILNRKSVSNPKAFSKGVPLKGKPKGDPEGVKVLAVYKGRESLRDGNRAPTAQSPSKLKRQHGGSFPSPPRIQGSRNGNNALASDAKRAKTEQHTSRTPTLTEMFQKKHAGGSGGSGREPSSLGTHNSKMLMKKAVPSAKPAERQGESPAAGLLVACPICQQRLPESQINNHLDVCLQ</sequence>
<dbReference type="Gene3D" id="3.30.160.60">
    <property type="entry name" value="Classic Zinc Finger"/>
    <property type="match status" value="1"/>
</dbReference>
<evidence type="ECO:0000256" key="2">
    <source>
        <dbReference type="ARBA" id="ARBA00004286"/>
    </source>
</evidence>
<reference evidence="20" key="1">
    <citation type="submission" date="2025-08" db="UniProtKB">
        <authorList>
            <consortium name="RefSeq"/>
        </authorList>
    </citation>
    <scope>IDENTIFICATION</scope>
    <source>
        <tissue evidence="20">Sperm</tissue>
    </source>
</reference>
<evidence type="ECO:0000256" key="7">
    <source>
        <dbReference type="ARBA" id="ARBA00022763"/>
    </source>
</evidence>
<accession>A0AAJ7TMK8</accession>
<feature type="region of interest" description="Disordered" evidence="17">
    <location>
        <begin position="253"/>
        <end position="299"/>
    </location>
</feature>
<dbReference type="GO" id="GO:0006281">
    <property type="term" value="P:DNA repair"/>
    <property type="evidence" value="ECO:0007669"/>
    <property type="project" value="UniProtKB-KW"/>
</dbReference>
<keyword evidence="11" id="KW-0482">Metalloprotease</keyword>
<dbReference type="InterPro" id="IPR006640">
    <property type="entry name" value="SprT-like_domain"/>
</dbReference>
<evidence type="ECO:0000256" key="16">
    <source>
        <dbReference type="PROSITE-ProRule" id="PRU01256"/>
    </source>
</evidence>
<dbReference type="GO" id="GO:0006508">
    <property type="term" value="P:proteolysis"/>
    <property type="evidence" value="ECO:0007669"/>
    <property type="project" value="UniProtKB-KW"/>
</dbReference>
<dbReference type="AlphaFoldDB" id="A0AAJ7TMK8"/>
<evidence type="ECO:0000256" key="17">
    <source>
        <dbReference type="SAM" id="MobiDB-lite"/>
    </source>
</evidence>
<dbReference type="InterPro" id="IPR055220">
    <property type="entry name" value="SPRTN_ZBD"/>
</dbReference>
<dbReference type="SMART" id="SM00731">
    <property type="entry name" value="SprT"/>
    <property type="match status" value="1"/>
</dbReference>
<comment type="similarity">
    <text evidence="3">Belongs to the Spartan family.</text>
</comment>
<keyword evidence="6" id="KW-0479">Metal-binding</keyword>
<evidence type="ECO:0000256" key="5">
    <source>
        <dbReference type="ARBA" id="ARBA00022670"/>
    </source>
</evidence>
<keyword evidence="4" id="KW-0158">Chromosome</keyword>
<dbReference type="InterPro" id="IPR006642">
    <property type="entry name" value="Rad18_UBZ4"/>
</dbReference>
<evidence type="ECO:0000313" key="19">
    <source>
        <dbReference type="Proteomes" id="UP001318040"/>
    </source>
</evidence>
<dbReference type="KEGG" id="pmrn:116947733"/>
<evidence type="ECO:0000256" key="3">
    <source>
        <dbReference type="ARBA" id="ARBA00010724"/>
    </source>
</evidence>
<dbReference type="Pfam" id="PF22934">
    <property type="entry name" value="SPRTN_ZBD"/>
    <property type="match status" value="1"/>
</dbReference>
<dbReference type="GO" id="GO:0005694">
    <property type="term" value="C:chromosome"/>
    <property type="evidence" value="ECO:0007669"/>
    <property type="project" value="UniProtKB-SubCell"/>
</dbReference>
<evidence type="ECO:0000256" key="12">
    <source>
        <dbReference type="ARBA" id="ARBA00023204"/>
    </source>
</evidence>
<evidence type="ECO:0000259" key="18">
    <source>
        <dbReference type="PROSITE" id="PS51908"/>
    </source>
</evidence>
<dbReference type="GO" id="GO:0004222">
    <property type="term" value="F:metalloendopeptidase activity"/>
    <property type="evidence" value="ECO:0007669"/>
    <property type="project" value="InterPro"/>
</dbReference>
<evidence type="ECO:0000256" key="15">
    <source>
        <dbReference type="ARBA" id="ARBA00030396"/>
    </source>
</evidence>
<evidence type="ECO:0000313" key="20">
    <source>
        <dbReference type="RefSeq" id="XP_032819675.1"/>
    </source>
</evidence>
<keyword evidence="8 16" id="KW-0863">Zinc-finger</keyword>
<gene>
    <name evidence="20" type="primary">SPRTN</name>
</gene>
<evidence type="ECO:0000256" key="8">
    <source>
        <dbReference type="ARBA" id="ARBA00022771"/>
    </source>
</evidence>
<dbReference type="Proteomes" id="UP001318040">
    <property type="component" value="Chromosome 31"/>
</dbReference>
<dbReference type="PANTHER" id="PTHR21220:SF0">
    <property type="entry name" value="DNA-DEPENDENT METALLOPROTEASE SPRTN"/>
    <property type="match status" value="1"/>
</dbReference>
<dbReference type="GO" id="GO:0005634">
    <property type="term" value="C:nucleus"/>
    <property type="evidence" value="ECO:0007669"/>
    <property type="project" value="UniProtKB-SubCell"/>
</dbReference>
<name>A0AAJ7TMK8_PETMA</name>
<protein>
    <recommendedName>
        <fullName evidence="14">DNA-dependent metalloprotease SPRTN</fullName>
    </recommendedName>
    <alternativeName>
        <fullName evidence="15">Protein with SprT-like domain at the N terminus</fullName>
    </alternativeName>
</protein>
<dbReference type="PANTHER" id="PTHR21220">
    <property type="entry name" value="DNA-DEPENDENT METALLOPROTEASE SPRTN"/>
    <property type="match status" value="1"/>
</dbReference>
<keyword evidence="12 16" id="KW-0234">DNA repair</keyword>
<feature type="compositionally biased region" description="Polar residues" evidence="17">
    <location>
        <begin position="366"/>
        <end position="380"/>
    </location>
</feature>
<evidence type="ECO:0000256" key="10">
    <source>
        <dbReference type="ARBA" id="ARBA00022833"/>
    </source>
</evidence>
<feature type="compositionally biased region" description="Low complexity" evidence="17">
    <location>
        <begin position="332"/>
        <end position="343"/>
    </location>
</feature>
<keyword evidence="10" id="KW-0862">Zinc</keyword>
<feature type="domain" description="UBZ4-type" evidence="18">
    <location>
        <begin position="564"/>
        <end position="588"/>
    </location>
</feature>
<keyword evidence="13" id="KW-0539">Nucleus</keyword>
<dbReference type="GeneID" id="116947733"/>
<keyword evidence="7 16" id="KW-0227">DNA damage</keyword>
<evidence type="ECO:0000256" key="6">
    <source>
        <dbReference type="ARBA" id="ARBA00022723"/>
    </source>
</evidence>
<evidence type="ECO:0000256" key="14">
    <source>
        <dbReference type="ARBA" id="ARBA00023885"/>
    </source>
</evidence>